<feature type="binding site" evidence="9">
    <location>
        <position position="117"/>
    </location>
    <ligand>
        <name>Zn(2+)</name>
        <dbReference type="ChEBI" id="CHEBI:29105"/>
    </ligand>
</feature>
<feature type="binding site" evidence="9">
    <location>
        <position position="157"/>
    </location>
    <ligand>
        <name>Zn(2+)</name>
        <dbReference type="ChEBI" id="CHEBI:29105"/>
    </ligand>
</feature>
<feature type="binding site" evidence="9">
    <location>
        <position position="162"/>
    </location>
    <ligand>
        <name>Zn(2+)</name>
        <dbReference type="ChEBI" id="CHEBI:29105"/>
    </ligand>
</feature>
<comment type="catalytic activity">
    <reaction evidence="1 6">
        <text>Hydrolysis of terminal non-reducing beta-D-galactose residues in beta-D-galactosides.</text>
        <dbReference type="EC" id="3.2.1.23"/>
    </reaction>
</comment>
<sequence>MKHMTAPCLLHGGDYNPEQWLASPQILEQDIELMKQANINTVTLGVFSWSSYEPEEGHISFDWLDQVTDRLWEAGISFILATPTGARPAWMDKKYPEIMRTDSYGVRNHHGLRHNHCMSSEIYREKAADMDRLLARRYGSHPGLRMWHISNEFSGECFCPQCQEKFRTYLKEKYHTIEHLNACWWTSFWSHTYHDFDEIEAPMRNGETGLPILSLEWRRFTTWNTVDFMKQEIRAIRESSPDIPVTTNFMWLYPLLDYREFADALDFVSWDAYPRWHNDYEPLEHTAAWTAFNHSLMRNICPGKPFFLMEHTPSAANGHLFSKLKRPGMGTLATLQAIACGSDSALYFQWRKGRGGFEQYHGAVVDHDGRNDTRVFAEVSHTGQLLSSLDSVPGSTVTTKAAILYEWENAWALDASSGLGQNIKYNETCVSWYQALLRQGIDADIIGRHRDLSGYQLVIAPMMYICRPEQAKRLREYVEQGGCLIATYLSAYVDETLLCHLGGFPGCGLSDLFGIRASELDTLYPSDRNRLIWNGRSYEIRDYCEILKNEDAEILASYQDDFYQNTPALTQKSLGAGTAIYLACRTEQSFLDDFISDICRTQNLPCIPGLVPGTEYHLRSSETQDFHFYLNFTDKEQTVDGHVIPAVSGLEVTTEK</sequence>
<dbReference type="Gene3D" id="3.20.20.80">
    <property type="entry name" value="Glycosidases"/>
    <property type="match status" value="1"/>
</dbReference>
<keyword evidence="9" id="KW-0479">Metal-binding</keyword>
<dbReference type="Pfam" id="PF02449">
    <property type="entry name" value="Glyco_hydro_42"/>
    <property type="match status" value="1"/>
</dbReference>
<feature type="binding site" evidence="9">
    <location>
        <position position="159"/>
    </location>
    <ligand>
        <name>Zn(2+)</name>
        <dbReference type="ChEBI" id="CHEBI:29105"/>
    </ligand>
</feature>
<evidence type="ECO:0000256" key="8">
    <source>
        <dbReference type="PIRSR" id="PIRSR001084-2"/>
    </source>
</evidence>
<dbReference type="HOGENOM" id="CLU_012430_1_1_9"/>
<dbReference type="Proteomes" id="UP000005384">
    <property type="component" value="Unassembled WGS sequence"/>
</dbReference>
<dbReference type="SUPFAM" id="SSF52317">
    <property type="entry name" value="Class I glutamine amidotransferase-like"/>
    <property type="match status" value="1"/>
</dbReference>
<name>G5II91_9FIRM</name>
<feature type="domain" description="Glycoside hydrolase family 42 N-terminal" evidence="10">
    <location>
        <begin position="14"/>
        <end position="388"/>
    </location>
</feature>
<dbReference type="InterPro" id="IPR013738">
    <property type="entry name" value="Beta_galactosidase_Trimer"/>
</dbReference>
<proteinExistence type="inferred from homology"/>
<dbReference type="PANTHER" id="PTHR36447">
    <property type="entry name" value="BETA-GALACTOSIDASE GANA"/>
    <property type="match status" value="1"/>
</dbReference>
<evidence type="ECO:0000256" key="2">
    <source>
        <dbReference type="ARBA" id="ARBA00005940"/>
    </source>
</evidence>
<dbReference type="Pfam" id="PF08532">
    <property type="entry name" value="Glyco_hydro_42M"/>
    <property type="match status" value="1"/>
</dbReference>
<dbReference type="GO" id="GO:0004565">
    <property type="term" value="F:beta-galactosidase activity"/>
    <property type="evidence" value="ECO:0007669"/>
    <property type="project" value="UniProtKB-EC"/>
</dbReference>
<dbReference type="Gene3D" id="3.40.50.880">
    <property type="match status" value="1"/>
</dbReference>
<dbReference type="PANTHER" id="PTHR36447:SF1">
    <property type="entry name" value="BETA-GALACTOSIDASE GANA"/>
    <property type="match status" value="1"/>
</dbReference>
<reference evidence="12 13" key="1">
    <citation type="submission" date="2011-08" db="EMBL/GenBank/DDBJ databases">
        <title>The Genome Sequence of Clostridium hathewayi WAL-18680.</title>
        <authorList>
            <consortium name="The Broad Institute Genome Sequencing Platform"/>
            <person name="Earl A."/>
            <person name="Ward D."/>
            <person name="Feldgarden M."/>
            <person name="Gevers D."/>
            <person name="Finegold S.M."/>
            <person name="Summanen P.H."/>
            <person name="Molitoris D.R."/>
            <person name="Song M."/>
            <person name="Daigneault M."/>
            <person name="Allen-Vercoe E."/>
            <person name="Young S.K."/>
            <person name="Zeng Q."/>
            <person name="Gargeya S."/>
            <person name="Fitzgerald M."/>
            <person name="Haas B."/>
            <person name="Abouelleil A."/>
            <person name="Alvarado L."/>
            <person name="Arachchi H.M."/>
            <person name="Berlin A."/>
            <person name="Brown A."/>
            <person name="Chapman S.B."/>
            <person name="Chen Z."/>
            <person name="Dunbar C."/>
            <person name="Freedman E."/>
            <person name="Gearin G."/>
            <person name="Gellesch M."/>
            <person name="Goldberg J."/>
            <person name="Griggs A."/>
            <person name="Gujja S."/>
            <person name="Heiman D."/>
            <person name="Howarth C."/>
            <person name="Larson L."/>
            <person name="Lui A."/>
            <person name="MacDonald P.J.P."/>
            <person name="Montmayeur A."/>
            <person name="Murphy C."/>
            <person name="Neiman D."/>
            <person name="Pearson M."/>
            <person name="Priest M."/>
            <person name="Roberts A."/>
            <person name="Saif S."/>
            <person name="Shea T."/>
            <person name="Shenoy N."/>
            <person name="Sisk P."/>
            <person name="Stolte C."/>
            <person name="Sykes S."/>
            <person name="Wortman J."/>
            <person name="Nusbaum C."/>
            <person name="Birren B."/>
        </authorList>
    </citation>
    <scope>NUCLEOTIDE SEQUENCE [LARGE SCALE GENOMIC DNA]</scope>
    <source>
        <strain evidence="12 13">WAL-18680</strain>
    </source>
</reference>
<feature type="active site" description="Nucleophile" evidence="7">
    <location>
        <position position="310"/>
    </location>
</feature>
<dbReference type="OrthoDB" id="9800974at2"/>
<dbReference type="EMBL" id="ADLN01000084">
    <property type="protein sequence ID" value="EHI58827.1"/>
    <property type="molecule type" value="Genomic_DNA"/>
</dbReference>
<evidence type="ECO:0000259" key="10">
    <source>
        <dbReference type="Pfam" id="PF02449"/>
    </source>
</evidence>
<keyword evidence="4 6" id="KW-0378">Hydrolase</keyword>
<dbReference type="GO" id="GO:0009341">
    <property type="term" value="C:beta-galactosidase complex"/>
    <property type="evidence" value="ECO:0007669"/>
    <property type="project" value="InterPro"/>
</dbReference>
<gene>
    <name evidence="12" type="ORF">HMPREF9473_03219</name>
</gene>
<dbReference type="InterPro" id="IPR003476">
    <property type="entry name" value="Glyco_hydro_42"/>
</dbReference>
<feature type="domain" description="Beta-galactosidase trimerisation" evidence="11">
    <location>
        <begin position="400"/>
        <end position="604"/>
    </location>
</feature>
<comment type="similarity">
    <text evidence="2 6">Belongs to the glycosyl hydrolase 42 family.</text>
</comment>
<dbReference type="GO" id="GO:0005975">
    <property type="term" value="P:carbohydrate metabolic process"/>
    <property type="evidence" value="ECO:0007669"/>
    <property type="project" value="InterPro"/>
</dbReference>
<evidence type="ECO:0000256" key="7">
    <source>
        <dbReference type="PIRSR" id="PIRSR001084-1"/>
    </source>
</evidence>
<keyword evidence="13" id="KW-1185">Reference proteome</keyword>
<feature type="binding site" evidence="8">
    <location>
        <position position="151"/>
    </location>
    <ligand>
        <name>substrate</name>
    </ligand>
</feature>
<accession>G5II91</accession>
<evidence type="ECO:0000256" key="5">
    <source>
        <dbReference type="ARBA" id="ARBA00023295"/>
    </source>
</evidence>
<evidence type="ECO:0000256" key="4">
    <source>
        <dbReference type="ARBA" id="ARBA00022801"/>
    </source>
</evidence>
<dbReference type="SUPFAM" id="SSF51445">
    <property type="entry name" value="(Trans)glycosidases"/>
    <property type="match status" value="1"/>
</dbReference>
<dbReference type="InterPro" id="IPR013529">
    <property type="entry name" value="Glyco_hydro_42_N"/>
</dbReference>
<keyword evidence="5 6" id="KW-0326">Glycosidase</keyword>
<evidence type="ECO:0000256" key="1">
    <source>
        <dbReference type="ARBA" id="ARBA00001412"/>
    </source>
</evidence>
<dbReference type="InterPro" id="IPR017853">
    <property type="entry name" value="GH"/>
</dbReference>
<dbReference type="GO" id="GO:0046872">
    <property type="term" value="F:metal ion binding"/>
    <property type="evidence" value="ECO:0007669"/>
    <property type="project" value="UniProtKB-KW"/>
</dbReference>
<evidence type="ECO:0000256" key="9">
    <source>
        <dbReference type="PIRSR" id="PIRSR001084-3"/>
    </source>
</evidence>
<evidence type="ECO:0000259" key="11">
    <source>
        <dbReference type="Pfam" id="PF08532"/>
    </source>
</evidence>
<evidence type="ECO:0000256" key="6">
    <source>
        <dbReference type="PIRNR" id="PIRNR001084"/>
    </source>
</evidence>
<dbReference type="RefSeq" id="WP_006781198.1">
    <property type="nucleotide sequence ID" value="NZ_CP040506.1"/>
</dbReference>
<organism evidence="12 13">
    <name type="scientific">Hungatella hathewayi WAL-18680</name>
    <dbReference type="NCBI Taxonomy" id="742737"/>
    <lineage>
        <taxon>Bacteria</taxon>
        <taxon>Bacillati</taxon>
        <taxon>Bacillota</taxon>
        <taxon>Clostridia</taxon>
        <taxon>Lachnospirales</taxon>
        <taxon>Lachnospiraceae</taxon>
        <taxon>Hungatella</taxon>
    </lineage>
</organism>
<protein>
    <recommendedName>
        <fullName evidence="3 6">Beta-galactosidase</fullName>
        <shortName evidence="6">Beta-gal</shortName>
        <ecNumber evidence="3 6">3.2.1.23</ecNumber>
    </recommendedName>
</protein>
<dbReference type="AlphaFoldDB" id="G5II91"/>
<dbReference type="PATRIC" id="fig|742737.3.peg.3196"/>
<dbReference type="CDD" id="cd03143">
    <property type="entry name" value="A4_beta-galactosidase_middle_domain"/>
    <property type="match status" value="1"/>
</dbReference>
<keyword evidence="9" id="KW-0862">Zinc</keyword>
<dbReference type="EC" id="3.2.1.23" evidence="3 6"/>
<evidence type="ECO:0000256" key="3">
    <source>
        <dbReference type="ARBA" id="ARBA00012756"/>
    </source>
</evidence>
<dbReference type="PIRSF" id="PIRSF001084">
    <property type="entry name" value="B-galactosidase"/>
    <property type="match status" value="1"/>
</dbReference>
<evidence type="ECO:0000313" key="13">
    <source>
        <dbReference type="Proteomes" id="UP000005384"/>
    </source>
</evidence>
<feature type="binding site" evidence="8">
    <location>
        <position position="113"/>
    </location>
    <ligand>
        <name>substrate</name>
    </ligand>
</feature>
<dbReference type="InterPro" id="IPR029062">
    <property type="entry name" value="Class_I_gatase-like"/>
</dbReference>
<comment type="caution">
    <text evidence="12">The sequence shown here is derived from an EMBL/GenBank/DDBJ whole genome shotgun (WGS) entry which is preliminary data.</text>
</comment>
<evidence type="ECO:0000313" key="12">
    <source>
        <dbReference type="EMBL" id="EHI58827.1"/>
    </source>
</evidence>
<feature type="active site" description="Proton donor" evidence="7">
    <location>
        <position position="152"/>
    </location>
</feature>